<accession>A0A914W242</accession>
<dbReference type="AlphaFoldDB" id="A0A914W242"/>
<organism evidence="1 2">
    <name type="scientific">Plectus sambesii</name>
    <dbReference type="NCBI Taxonomy" id="2011161"/>
    <lineage>
        <taxon>Eukaryota</taxon>
        <taxon>Metazoa</taxon>
        <taxon>Ecdysozoa</taxon>
        <taxon>Nematoda</taxon>
        <taxon>Chromadorea</taxon>
        <taxon>Plectida</taxon>
        <taxon>Plectina</taxon>
        <taxon>Plectoidea</taxon>
        <taxon>Plectidae</taxon>
        <taxon>Plectus</taxon>
    </lineage>
</organism>
<name>A0A914W242_9BILA</name>
<dbReference type="WBParaSite" id="PSAMB.scaffold2size251193.g744.t1">
    <property type="protein sequence ID" value="PSAMB.scaffold2size251193.g744.t1"/>
    <property type="gene ID" value="PSAMB.scaffold2size251193.g744"/>
</dbReference>
<proteinExistence type="predicted"/>
<reference evidence="2" key="1">
    <citation type="submission" date="2022-11" db="UniProtKB">
        <authorList>
            <consortium name="WormBaseParasite"/>
        </authorList>
    </citation>
    <scope>IDENTIFICATION</scope>
</reference>
<protein>
    <submittedName>
        <fullName evidence="2">Uncharacterized protein</fullName>
    </submittedName>
</protein>
<evidence type="ECO:0000313" key="1">
    <source>
        <dbReference type="Proteomes" id="UP000887566"/>
    </source>
</evidence>
<keyword evidence="1" id="KW-1185">Reference proteome</keyword>
<dbReference type="Proteomes" id="UP000887566">
    <property type="component" value="Unplaced"/>
</dbReference>
<evidence type="ECO:0000313" key="2">
    <source>
        <dbReference type="WBParaSite" id="PSAMB.scaffold2size251193.g744.t1"/>
    </source>
</evidence>
<sequence>MPAGAWWGGQSGFAGLSLSALSRRRSKVAHVCRLPNMRVCAHSTHRRPVAAACRPDRLPHRERLAAVVVNICCCCFCASRRHDIAHVCYYLSDHQ</sequence>